<protein>
    <recommendedName>
        <fullName evidence="3">Competence protein</fullName>
    </recommendedName>
</protein>
<dbReference type="Pfam" id="PF06338">
    <property type="entry name" value="ComK"/>
    <property type="match status" value="1"/>
</dbReference>
<proteinExistence type="predicted"/>
<dbReference type="OrthoDB" id="2731896at2"/>
<sequence length="181" mass="20839">MVIWPEYRIYAKTVGFYEEYYEDGRKGTWVLDGKKKLFIAQPPHKIIDSTLVGLGSSLVGAIRGSKLLLGKGCKMLPLTINAQFGIFLLPTKAYGRHDCLWLSLMHIEKTEPLNGDGTRVYMSYGHVFDLEIKHCLFLRKMDKARRLREIVTRNAQQPFTFRLEPKAGLTIVEEEGEYRLK</sequence>
<keyword evidence="2" id="KW-1185">Reference proteome</keyword>
<dbReference type="GO" id="GO:0030420">
    <property type="term" value="P:establishment of competence for transformation"/>
    <property type="evidence" value="ECO:0007669"/>
    <property type="project" value="InterPro"/>
</dbReference>
<comment type="caution">
    <text evidence="1">The sequence shown here is derived from an EMBL/GenBank/DDBJ whole genome shotgun (WGS) entry which is preliminary data.</text>
</comment>
<accession>A0A3D8GRE9</accession>
<dbReference type="Proteomes" id="UP000257144">
    <property type="component" value="Unassembled WGS sequence"/>
</dbReference>
<name>A0A3D8GRE9_9BACI</name>
<dbReference type="EMBL" id="QNQT01000003">
    <property type="protein sequence ID" value="RDU37045.1"/>
    <property type="molecule type" value="Genomic_DNA"/>
</dbReference>
<reference evidence="1 2" key="1">
    <citation type="submission" date="2018-07" db="EMBL/GenBank/DDBJ databases">
        <title>Bacillus sp. YLB-04 draft genome sequence.</title>
        <authorList>
            <person name="Yu L."/>
            <person name="Tang X."/>
        </authorList>
    </citation>
    <scope>NUCLEOTIDE SEQUENCE [LARGE SCALE GENOMIC DNA]</scope>
    <source>
        <strain evidence="1 2">YLB-04</strain>
    </source>
</reference>
<gene>
    <name evidence="1" type="ORF">DRW41_10175</name>
</gene>
<dbReference type="InterPro" id="IPR010461">
    <property type="entry name" value="ComK"/>
</dbReference>
<organism evidence="1 2">
    <name type="scientific">Neobacillus piezotolerans</name>
    <dbReference type="NCBI Taxonomy" id="2259171"/>
    <lineage>
        <taxon>Bacteria</taxon>
        <taxon>Bacillati</taxon>
        <taxon>Bacillota</taxon>
        <taxon>Bacilli</taxon>
        <taxon>Bacillales</taxon>
        <taxon>Bacillaceae</taxon>
        <taxon>Neobacillus</taxon>
    </lineage>
</organism>
<evidence type="ECO:0000313" key="1">
    <source>
        <dbReference type="EMBL" id="RDU37045.1"/>
    </source>
</evidence>
<evidence type="ECO:0008006" key="3">
    <source>
        <dbReference type="Google" id="ProtNLM"/>
    </source>
</evidence>
<dbReference type="AlphaFoldDB" id="A0A3D8GRE9"/>
<dbReference type="RefSeq" id="WP_115451873.1">
    <property type="nucleotide sequence ID" value="NZ_QNQT01000003.1"/>
</dbReference>
<evidence type="ECO:0000313" key="2">
    <source>
        <dbReference type="Proteomes" id="UP000257144"/>
    </source>
</evidence>